<reference evidence="2 3" key="1">
    <citation type="journal article" date="2018" name="ISME J.">
        <title>Endosymbiont genomes yield clues of tubeworm success.</title>
        <authorList>
            <person name="Li Y."/>
            <person name="Liles M.R."/>
            <person name="Halanych K.M."/>
        </authorList>
    </citation>
    <scope>NUCLEOTIDE SEQUENCE [LARGE SCALE GENOMIC DNA]</scope>
    <source>
        <strain evidence="2">A1462</strain>
    </source>
</reference>
<feature type="transmembrane region" description="Helical" evidence="1">
    <location>
        <begin position="152"/>
        <end position="172"/>
    </location>
</feature>
<feature type="transmembrane region" description="Helical" evidence="1">
    <location>
        <begin position="365"/>
        <end position="390"/>
    </location>
</feature>
<sequence length="399" mass="44025">MAVIQLGERPPTPDNSNSFAPFALGFRPFFILAGLGAVLILGTWLGIWTGHIPAPDYYGMIGWHSHEMLFGYTSAVIAGFLLTAVRNWTGIDTLIGKPLAMLALVWLAGRLAPFIPILPDPVIAISDLMFLPLFALALYGPLMRAQNKINRVFLPMISVMALANLLVHAQSLHLFDTAIQGNDLMLNTVLLLLILVSGRVLPFFTEKAVTGSQPRFNRNRERLAFGAIILWTLAELLFPNPWLLGILALTVAFSQLWRLIDWYHPGIWQVPILWVLFTGLAWFALGFLLNSLASLELFPANLATHALTTGAVGILTLGMMSRVALGHTGRSLQPPRLVELSFIAINLAVALRVFAPYVAPNQYGLWIQLSGGLWVLCFLLFILFYLPVLLKSRIDGRPG</sequence>
<feature type="transmembrane region" description="Helical" evidence="1">
    <location>
        <begin position="222"/>
        <end position="238"/>
    </location>
</feature>
<feature type="transmembrane region" description="Helical" evidence="1">
    <location>
        <begin position="184"/>
        <end position="201"/>
    </location>
</feature>
<accession>A0A370DMD2</accession>
<feature type="transmembrane region" description="Helical" evidence="1">
    <location>
        <begin position="69"/>
        <end position="87"/>
    </location>
</feature>
<evidence type="ECO:0000313" key="2">
    <source>
        <dbReference type="EMBL" id="RDH85534.1"/>
    </source>
</evidence>
<evidence type="ECO:0000256" key="1">
    <source>
        <dbReference type="SAM" id="Phobius"/>
    </source>
</evidence>
<keyword evidence="1" id="KW-0472">Membrane</keyword>
<dbReference type="Pfam" id="PF05940">
    <property type="entry name" value="NnrS"/>
    <property type="match status" value="1"/>
</dbReference>
<feature type="transmembrane region" description="Helical" evidence="1">
    <location>
        <begin position="244"/>
        <end position="260"/>
    </location>
</feature>
<feature type="transmembrane region" description="Helical" evidence="1">
    <location>
        <begin position="305"/>
        <end position="325"/>
    </location>
</feature>
<gene>
    <name evidence="2" type="ORF">DIZ78_11390</name>
</gene>
<feature type="transmembrane region" description="Helical" evidence="1">
    <location>
        <begin position="272"/>
        <end position="293"/>
    </location>
</feature>
<name>A0A370DMD2_9GAMM</name>
<dbReference type="EMBL" id="QFXE01000013">
    <property type="protein sequence ID" value="RDH85534.1"/>
    <property type="molecule type" value="Genomic_DNA"/>
</dbReference>
<feature type="transmembrane region" description="Helical" evidence="1">
    <location>
        <begin position="337"/>
        <end position="359"/>
    </location>
</feature>
<feature type="transmembrane region" description="Helical" evidence="1">
    <location>
        <begin position="122"/>
        <end position="140"/>
    </location>
</feature>
<comment type="caution">
    <text evidence="2">The sequence shown here is derived from an EMBL/GenBank/DDBJ whole genome shotgun (WGS) entry which is preliminary data.</text>
</comment>
<protein>
    <submittedName>
        <fullName evidence="2">NnrS family protein</fullName>
    </submittedName>
</protein>
<dbReference type="InterPro" id="IPR010266">
    <property type="entry name" value="NnrS"/>
</dbReference>
<evidence type="ECO:0000313" key="3">
    <source>
        <dbReference type="Proteomes" id="UP000254771"/>
    </source>
</evidence>
<organism evidence="2 3">
    <name type="scientific">endosymbiont of Escarpia spicata</name>
    <dbReference type="NCBI Taxonomy" id="2200908"/>
    <lineage>
        <taxon>Bacteria</taxon>
        <taxon>Pseudomonadati</taxon>
        <taxon>Pseudomonadota</taxon>
        <taxon>Gammaproteobacteria</taxon>
        <taxon>sulfur-oxidizing symbionts</taxon>
    </lineage>
</organism>
<keyword evidence="1" id="KW-0812">Transmembrane</keyword>
<feature type="transmembrane region" description="Helical" evidence="1">
    <location>
        <begin position="99"/>
        <end position="116"/>
    </location>
</feature>
<dbReference type="AlphaFoldDB" id="A0A370DMD2"/>
<dbReference type="Proteomes" id="UP000254771">
    <property type="component" value="Unassembled WGS sequence"/>
</dbReference>
<proteinExistence type="predicted"/>
<keyword evidence="1" id="KW-1133">Transmembrane helix</keyword>
<keyword evidence="3" id="KW-1185">Reference proteome</keyword>
<feature type="transmembrane region" description="Helical" evidence="1">
    <location>
        <begin position="29"/>
        <end position="49"/>
    </location>
</feature>